<feature type="region of interest" description="Disordered" evidence="1">
    <location>
        <begin position="1"/>
        <end position="25"/>
    </location>
</feature>
<dbReference type="STRING" id="42673.A0A2K0WVP9"/>
<dbReference type="Proteomes" id="UP000236664">
    <property type="component" value="Unassembled WGS sequence"/>
</dbReference>
<dbReference type="EMBL" id="MTQA01000015">
    <property type="protein sequence ID" value="PNP86347.1"/>
    <property type="molecule type" value="Genomic_DNA"/>
</dbReference>
<dbReference type="OrthoDB" id="10265322at2759"/>
<name>A0A2K0WVP9_GIBNY</name>
<keyword evidence="3" id="KW-1185">Reference proteome</keyword>
<accession>A0A2K0WVP9</accession>
<comment type="caution">
    <text evidence="2">The sequence shown here is derived from an EMBL/GenBank/DDBJ whole genome shotgun (WGS) entry which is preliminary data.</text>
</comment>
<evidence type="ECO:0000256" key="1">
    <source>
        <dbReference type="SAM" id="MobiDB-lite"/>
    </source>
</evidence>
<evidence type="ECO:0000313" key="3">
    <source>
        <dbReference type="Proteomes" id="UP000236664"/>
    </source>
</evidence>
<organism evidence="2 3">
    <name type="scientific">Gibberella nygamai</name>
    <name type="common">Bean root rot disease fungus</name>
    <name type="synonym">Fusarium nygamai</name>
    <dbReference type="NCBI Taxonomy" id="42673"/>
    <lineage>
        <taxon>Eukaryota</taxon>
        <taxon>Fungi</taxon>
        <taxon>Dikarya</taxon>
        <taxon>Ascomycota</taxon>
        <taxon>Pezizomycotina</taxon>
        <taxon>Sordariomycetes</taxon>
        <taxon>Hypocreomycetidae</taxon>
        <taxon>Hypocreales</taxon>
        <taxon>Nectriaceae</taxon>
        <taxon>Fusarium</taxon>
        <taxon>Fusarium fujikuroi species complex</taxon>
    </lineage>
</organism>
<sequence length="209" mass="22448">MSTDKAQHAPPIPEPISLSTLPLPPVAPSNNTGACTTEVNPNGTGCMTLASNQDFQAGGFLPDGKHVMVRVSFTGAPSPPDLSSVYNGSQIIIVKTDGKVFPSGSPWMCLTYRLVEKNTRGVNPAGIWRRKKSSICTNILDCGEYKLIDAACTPVRTDVYPIRWNISPDGTGEGGAIRELRLHPDDVHLGFNVFTTTGRRSASTHTLQD</sequence>
<gene>
    <name evidence="2" type="ORF">FNYG_00300</name>
</gene>
<proteinExistence type="predicted"/>
<protein>
    <submittedName>
        <fullName evidence="2">Uncharacterized protein</fullName>
    </submittedName>
</protein>
<evidence type="ECO:0000313" key="2">
    <source>
        <dbReference type="EMBL" id="PNP86347.1"/>
    </source>
</evidence>
<reference evidence="2 3" key="1">
    <citation type="submission" date="2017-06" db="EMBL/GenBank/DDBJ databases">
        <title>Genome of Fusarium nygamai isolate CS10214.</title>
        <authorList>
            <person name="Gardiner D.M."/>
            <person name="Obanor F."/>
            <person name="Kazan K."/>
        </authorList>
    </citation>
    <scope>NUCLEOTIDE SEQUENCE [LARGE SCALE GENOMIC DNA]</scope>
    <source>
        <strain evidence="2 3">CS10214</strain>
    </source>
</reference>
<dbReference type="AlphaFoldDB" id="A0A2K0WVP9"/>